<keyword evidence="3 6" id="KW-0812">Transmembrane</keyword>
<feature type="transmembrane region" description="Helical" evidence="6">
    <location>
        <begin position="136"/>
        <end position="155"/>
    </location>
</feature>
<feature type="transmembrane region" description="Helical" evidence="6">
    <location>
        <begin position="20"/>
        <end position="40"/>
    </location>
</feature>
<accession>Q01VN8</accession>
<gene>
    <name evidence="7" type="ordered locus">Acid_5328</name>
</gene>
<dbReference type="KEGG" id="sus:Acid_5328"/>
<dbReference type="eggNOG" id="COG0392">
    <property type="taxonomic scope" value="Bacteria"/>
</dbReference>
<feature type="transmembrane region" description="Helical" evidence="6">
    <location>
        <begin position="107"/>
        <end position="124"/>
    </location>
</feature>
<feature type="transmembrane region" description="Helical" evidence="6">
    <location>
        <begin position="270"/>
        <end position="295"/>
    </location>
</feature>
<evidence type="ECO:0000256" key="1">
    <source>
        <dbReference type="ARBA" id="ARBA00004651"/>
    </source>
</evidence>
<feature type="transmembrane region" description="Helical" evidence="6">
    <location>
        <begin position="196"/>
        <end position="217"/>
    </location>
</feature>
<evidence type="ECO:0000256" key="2">
    <source>
        <dbReference type="ARBA" id="ARBA00022475"/>
    </source>
</evidence>
<comment type="subcellular location">
    <subcellularLocation>
        <location evidence="1">Cell membrane</location>
        <topology evidence="1">Multi-pass membrane protein</topology>
    </subcellularLocation>
</comment>
<keyword evidence="2" id="KW-1003">Cell membrane</keyword>
<dbReference type="PANTHER" id="PTHR39087:SF2">
    <property type="entry name" value="UPF0104 MEMBRANE PROTEIN MJ1595"/>
    <property type="match status" value="1"/>
</dbReference>
<evidence type="ECO:0000256" key="6">
    <source>
        <dbReference type="SAM" id="Phobius"/>
    </source>
</evidence>
<organism evidence="7">
    <name type="scientific">Solibacter usitatus (strain Ellin6076)</name>
    <dbReference type="NCBI Taxonomy" id="234267"/>
    <lineage>
        <taxon>Bacteria</taxon>
        <taxon>Pseudomonadati</taxon>
        <taxon>Acidobacteriota</taxon>
        <taxon>Terriglobia</taxon>
        <taxon>Bryobacterales</taxon>
        <taxon>Solibacteraceae</taxon>
        <taxon>Candidatus Solibacter</taxon>
    </lineage>
</organism>
<keyword evidence="4 6" id="KW-1133">Transmembrane helix</keyword>
<evidence type="ECO:0000256" key="5">
    <source>
        <dbReference type="ARBA" id="ARBA00023136"/>
    </source>
</evidence>
<dbReference type="NCBIfam" id="TIGR00374">
    <property type="entry name" value="flippase-like domain"/>
    <property type="match status" value="1"/>
</dbReference>
<reference evidence="7" key="1">
    <citation type="submission" date="2006-10" db="EMBL/GenBank/DDBJ databases">
        <title>Complete sequence of Solibacter usitatus Ellin6076.</title>
        <authorList>
            <consortium name="US DOE Joint Genome Institute"/>
            <person name="Copeland A."/>
            <person name="Lucas S."/>
            <person name="Lapidus A."/>
            <person name="Barry K."/>
            <person name="Detter J.C."/>
            <person name="Glavina del Rio T."/>
            <person name="Hammon N."/>
            <person name="Israni S."/>
            <person name="Dalin E."/>
            <person name="Tice H."/>
            <person name="Pitluck S."/>
            <person name="Thompson L.S."/>
            <person name="Brettin T."/>
            <person name="Bruce D."/>
            <person name="Han C."/>
            <person name="Tapia R."/>
            <person name="Gilna P."/>
            <person name="Schmutz J."/>
            <person name="Larimer F."/>
            <person name="Land M."/>
            <person name="Hauser L."/>
            <person name="Kyrpides N."/>
            <person name="Mikhailova N."/>
            <person name="Janssen P.H."/>
            <person name="Kuske C.R."/>
            <person name="Richardson P."/>
        </authorList>
    </citation>
    <scope>NUCLEOTIDE SEQUENCE</scope>
    <source>
        <strain evidence="7">Ellin6076</strain>
    </source>
</reference>
<feature type="transmembrane region" description="Helical" evidence="6">
    <location>
        <begin position="52"/>
        <end position="70"/>
    </location>
</feature>
<evidence type="ECO:0000313" key="7">
    <source>
        <dbReference type="EMBL" id="ABJ86277.1"/>
    </source>
</evidence>
<dbReference type="GO" id="GO:0005886">
    <property type="term" value="C:plasma membrane"/>
    <property type="evidence" value="ECO:0007669"/>
    <property type="project" value="UniProtKB-SubCell"/>
</dbReference>
<dbReference type="HOGENOM" id="CLU_048072_3_1_0"/>
<protein>
    <recommendedName>
        <fullName evidence="8">Integral membrane protein-like protein</fullName>
    </recommendedName>
</protein>
<dbReference type="STRING" id="234267.Acid_5328"/>
<proteinExistence type="predicted"/>
<dbReference type="EMBL" id="CP000473">
    <property type="protein sequence ID" value="ABJ86277.1"/>
    <property type="molecule type" value="Genomic_DNA"/>
</dbReference>
<evidence type="ECO:0008006" key="8">
    <source>
        <dbReference type="Google" id="ProtNLM"/>
    </source>
</evidence>
<dbReference type="InterPro" id="IPR022791">
    <property type="entry name" value="L-PG_synthase/AglD"/>
</dbReference>
<evidence type="ECO:0000256" key="4">
    <source>
        <dbReference type="ARBA" id="ARBA00022989"/>
    </source>
</evidence>
<dbReference type="InParanoid" id="Q01VN8"/>
<dbReference type="Pfam" id="PF03706">
    <property type="entry name" value="LPG_synthase_TM"/>
    <property type="match status" value="1"/>
</dbReference>
<evidence type="ECO:0000256" key="3">
    <source>
        <dbReference type="ARBA" id="ARBA00022692"/>
    </source>
</evidence>
<keyword evidence="5 6" id="KW-0472">Membrane</keyword>
<dbReference type="PANTHER" id="PTHR39087">
    <property type="entry name" value="UPF0104 MEMBRANE PROTEIN MJ1595"/>
    <property type="match status" value="1"/>
</dbReference>
<name>Q01VN8_SOLUE</name>
<sequence>MLLYYSLRGVEWGRVWQSILGARWQYLAIGTAVSVINYFVRSLRWRVLLNARGHFPVGTVFWATMAGYMANNFLPARAGEVVRSFIISDRSGLSRTYVLTTALTERLMDAIALVLCGSVVLLQVRPKPAWMDQVGRTTAIIAALGALTVAVLPHAEGLIEKLLHRIPLPAGIRARLLGLAEQILLGLRAFHNAGRLLSFAALTALIWLSDAGVMMISSRAFDIHMTFPVAMLLLAGMGLGSALPATPGYVGIYQFAAVTILPPFGIDRNAALAFIFVAQALGYAVVLALGLLGLYPIKQASRAS</sequence>
<feature type="transmembrane region" description="Helical" evidence="6">
    <location>
        <begin position="229"/>
        <end position="250"/>
    </location>
</feature>
<dbReference type="AlphaFoldDB" id="Q01VN8"/>